<gene>
    <name evidence="3" type="ORF">H7B90_19965</name>
</gene>
<evidence type="ECO:0000313" key="3">
    <source>
        <dbReference type="EMBL" id="MBB6693675.1"/>
    </source>
</evidence>
<dbReference type="InterPro" id="IPR000086">
    <property type="entry name" value="NUDIX_hydrolase_dom"/>
</dbReference>
<dbReference type="Pfam" id="PF21906">
    <property type="entry name" value="WHD_NrtR"/>
    <property type="match status" value="1"/>
</dbReference>
<dbReference type="InterPro" id="IPR054105">
    <property type="entry name" value="WHD_NrtR"/>
</dbReference>
<dbReference type="PROSITE" id="PS00893">
    <property type="entry name" value="NUDIX_BOX"/>
    <property type="match status" value="1"/>
</dbReference>
<evidence type="ECO:0000313" key="4">
    <source>
        <dbReference type="Proteomes" id="UP000553776"/>
    </source>
</evidence>
<keyword evidence="4" id="KW-1185">Reference proteome</keyword>
<dbReference type="InterPro" id="IPR036388">
    <property type="entry name" value="WH-like_DNA-bd_sf"/>
</dbReference>
<dbReference type="PANTHER" id="PTHR43736">
    <property type="entry name" value="ADP-RIBOSE PYROPHOSPHATASE"/>
    <property type="match status" value="1"/>
</dbReference>
<evidence type="ECO:0000259" key="2">
    <source>
        <dbReference type="PROSITE" id="PS51462"/>
    </source>
</evidence>
<dbReference type="Pfam" id="PF00293">
    <property type="entry name" value="NUDIX"/>
    <property type="match status" value="1"/>
</dbReference>
<comment type="caution">
    <text evidence="3">The sequence shown here is derived from an EMBL/GenBank/DDBJ whole genome shotgun (WGS) entry which is preliminary data.</text>
</comment>
<dbReference type="PANTHER" id="PTHR43736:SF4">
    <property type="entry name" value="SLR1690 PROTEIN"/>
    <property type="match status" value="1"/>
</dbReference>
<dbReference type="InterPro" id="IPR036390">
    <property type="entry name" value="WH_DNA-bd_sf"/>
</dbReference>
<dbReference type="SUPFAM" id="SSF46785">
    <property type="entry name" value="Winged helix' DNA-binding domain"/>
    <property type="match status" value="1"/>
</dbReference>
<dbReference type="GO" id="GO:0016787">
    <property type="term" value="F:hydrolase activity"/>
    <property type="evidence" value="ECO:0007669"/>
    <property type="project" value="UniProtKB-KW"/>
</dbReference>
<dbReference type="Gene3D" id="1.10.10.10">
    <property type="entry name" value="Winged helix-like DNA-binding domain superfamily/Winged helix DNA-binding domain"/>
    <property type="match status" value="1"/>
</dbReference>
<dbReference type="Proteomes" id="UP000553776">
    <property type="component" value="Unassembled WGS sequence"/>
</dbReference>
<dbReference type="AlphaFoldDB" id="A0A841TZL8"/>
<dbReference type="RefSeq" id="WP_185137658.1">
    <property type="nucleotide sequence ID" value="NZ_BORM01000036.1"/>
</dbReference>
<dbReference type="CDD" id="cd18873">
    <property type="entry name" value="NUDIX_NadM_like"/>
    <property type="match status" value="1"/>
</dbReference>
<dbReference type="Gene3D" id="3.90.79.10">
    <property type="entry name" value="Nucleoside Triphosphate Pyrophosphohydrolase"/>
    <property type="match status" value="1"/>
</dbReference>
<accession>A0A841TZL8</accession>
<dbReference type="PROSITE" id="PS51462">
    <property type="entry name" value="NUDIX"/>
    <property type="match status" value="1"/>
</dbReference>
<proteinExistence type="predicted"/>
<organism evidence="3 4">
    <name type="scientific">Cohnella xylanilytica</name>
    <dbReference type="NCBI Taxonomy" id="557555"/>
    <lineage>
        <taxon>Bacteria</taxon>
        <taxon>Bacillati</taxon>
        <taxon>Bacillota</taxon>
        <taxon>Bacilli</taxon>
        <taxon>Bacillales</taxon>
        <taxon>Paenibacillaceae</taxon>
        <taxon>Cohnella</taxon>
    </lineage>
</organism>
<dbReference type="SUPFAM" id="SSF55811">
    <property type="entry name" value="Nudix"/>
    <property type="match status" value="1"/>
</dbReference>
<dbReference type="EMBL" id="JACJVR010000077">
    <property type="protein sequence ID" value="MBB6693675.1"/>
    <property type="molecule type" value="Genomic_DNA"/>
</dbReference>
<keyword evidence="1 3" id="KW-0378">Hydrolase</keyword>
<reference evidence="3 4" key="1">
    <citation type="submission" date="2020-08" db="EMBL/GenBank/DDBJ databases">
        <title>Cohnella phylogeny.</title>
        <authorList>
            <person name="Dunlap C."/>
        </authorList>
    </citation>
    <scope>NUCLEOTIDE SEQUENCE [LARGE SCALE GENOMIC DNA]</scope>
    <source>
        <strain evidence="3 4">DSM 25239</strain>
    </source>
</reference>
<evidence type="ECO:0000256" key="1">
    <source>
        <dbReference type="ARBA" id="ARBA00022801"/>
    </source>
</evidence>
<dbReference type="InterPro" id="IPR020084">
    <property type="entry name" value="NUDIX_hydrolase_CS"/>
</dbReference>
<sequence>MKPTKTYRTPDGLPVDIAIFTIRSRTKPGNYKTLADRRLNVLLVRRSRSSEAYPGYWALPGGFSDENETLLEAAYRELKEETNVDREVRIEQIKTVYYPGRDPRGWMPSVVYAALVKEEYLLNLAADTDADEVALFDIEEALGMKLAFDHNDLLKDALAFVRAQMMTTTIAKEFLPDEFTIRELYQVIRTVVPGFEEDIANFKRNLLATKTRQGLIEEARGEDGKPMTTDRNSNRPAQLYRFSGYEPRISIYNSGMF</sequence>
<dbReference type="InterPro" id="IPR015797">
    <property type="entry name" value="NUDIX_hydrolase-like_dom_sf"/>
</dbReference>
<name>A0A841TZL8_9BACL</name>
<feature type="domain" description="Nudix hydrolase" evidence="2">
    <location>
        <begin position="10"/>
        <end position="158"/>
    </location>
</feature>
<protein>
    <submittedName>
        <fullName evidence="3">NUDIX hydrolase</fullName>
    </submittedName>
</protein>